<protein>
    <submittedName>
        <fullName evidence="1">Uncharacterized protein</fullName>
    </submittedName>
</protein>
<dbReference type="RefSeq" id="WP_140799473.1">
    <property type="nucleotide sequence ID" value="NZ_CP017173.1"/>
</dbReference>
<evidence type="ECO:0000313" key="1">
    <source>
        <dbReference type="EMBL" id="QDE70176.1"/>
    </source>
</evidence>
<dbReference type="Proteomes" id="UP000320179">
    <property type="component" value="Chromosome"/>
</dbReference>
<gene>
    <name evidence="1" type="ORF">BHS09_26125</name>
</gene>
<dbReference type="AlphaFoldDB" id="A0AAE6KUE6"/>
<sequence length="190" mass="19847">MATACNANPLFHPADTSLNSVKLAAAAKWATMTPKNYEPSPLYVQQPLCRACDDLALTAASAAVQVTAKYDCLVKQGLASGLPAGAGGAQLRTEVVSRLKLLFEAHGHQLTPAQVQFIRGLYLSDPSANTNCSAGFIPPSTPGCGTSLTALTAPLLHVRQHPPPKPPGRQEGDSGAVSLECNGRACRRFA</sequence>
<dbReference type="EMBL" id="CP017174">
    <property type="protein sequence ID" value="QDE70176.1"/>
    <property type="molecule type" value="Genomic_DNA"/>
</dbReference>
<reference evidence="1 2" key="1">
    <citation type="journal article" date="2019" name="Science">
        <title>Social genes are selection hotspots in kin groups of a soil microbe.</title>
        <authorList>
            <person name="Wielgoss S."/>
            <person name="Wolfensberger R."/>
            <person name="Sun L."/>
            <person name="Fiegna F."/>
            <person name="Velicer G.J."/>
        </authorList>
    </citation>
    <scope>NUCLEOTIDE SEQUENCE [LARGE SCALE GENOMIC DNA]</scope>
    <source>
        <strain evidence="1 2">MC3.5.9c15</strain>
    </source>
</reference>
<name>A0AAE6KUE6_MYXXA</name>
<proteinExistence type="predicted"/>
<evidence type="ECO:0000313" key="2">
    <source>
        <dbReference type="Proteomes" id="UP000320179"/>
    </source>
</evidence>
<organism evidence="1 2">
    <name type="scientific">Myxococcus xanthus</name>
    <dbReference type="NCBI Taxonomy" id="34"/>
    <lineage>
        <taxon>Bacteria</taxon>
        <taxon>Pseudomonadati</taxon>
        <taxon>Myxococcota</taxon>
        <taxon>Myxococcia</taxon>
        <taxon>Myxococcales</taxon>
        <taxon>Cystobacterineae</taxon>
        <taxon>Myxococcaceae</taxon>
        <taxon>Myxococcus</taxon>
    </lineage>
</organism>
<accession>A0AAE6KUE6</accession>